<comment type="function">
    <text evidence="9 10 11">One of the essential components for the initiation of protein synthesis. Protects formylmethionyl-tRNA from spontaneous hydrolysis and promotes its binding to the 30S ribosomal subunits. Also involved in the hydrolysis of GTP during the formation of the 70S ribosomal complex.</text>
</comment>
<feature type="region of interest" description="Disordered" evidence="13">
    <location>
        <begin position="67"/>
        <end position="309"/>
    </location>
</feature>
<feature type="compositionally biased region" description="Pro residues" evidence="13">
    <location>
        <begin position="247"/>
        <end position="265"/>
    </location>
</feature>
<dbReference type="SUPFAM" id="SSF52540">
    <property type="entry name" value="P-loop containing nucleoside triphosphate hydrolases"/>
    <property type="match status" value="1"/>
</dbReference>
<evidence type="ECO:0000256" key="12">
    <source>
        <dbReference type="RuleBase" id="RU000645"/>
    </source>
</evidence>
<dbReference type="Proteomes" id="UP001332192">
    <property type="component" value="Chromosome"/>
</dbReference>
<reference evidence="15 16" key="1">
    <citation type="journal article" date="2024" name="Front. Microbiol.">
        <title>Novel thermophilic genera Geochorda gen. nov. and Carboxydochorda gen. nov. from the deep terrestrial subsurface reveal the ecophysiological diversity in the class Limnochordia.</title>
        <authorList>
            <person name="Karnachuk O.V."/>
            <person name="Lukina A.P."/>
            <person name="Avakyan M.R."/>
            <person name="Kadnikov V.V."/>
            <person name="Begmatov S."/>
            <person name="Beletsky A.V."/>
            <person name="Vlasova K.G."/>
            <person name="Novikov A.A."/>
            <person name="Shcherbakova V.A."/>
            <person name="Mardanov A.V."/>
            <person name="Ravin N.V."/>
        </authorList>
    </citation>
    <scope>NUCLEOTIDE SEQUENCE [LARGE SCALE GENOMIC DNA]</scope>
    <source>
        <strain evidence="15 16">L945</strain>
    </source>
</reference>
<evidence type="ECO:0000256" key="6">
    <source>
        <dbReference type="ARBA" id="ARBA00022741"/>
    </source>
</evidence>
<dbReference type="GO" id="GO:0003743">
    <property type="term" value="F:translation initiation factor activity"/>
    <property type="evidence" value="ECO:0007669"/>
    <property type="project" value="UniProtKB-KW"/>
</dbReference>
<proteinExistence type="inferred from homology"/>
<dbReference type="HAMAP" id="MF_00100_B">
    <property type="entry name" value="IF_2_B"/>
    <property type="match status" value="1"/>
</dbReference>
<dbReference type="Pfam" id="PF11987">
    <property type="entry name" value="IF-2"/>
    <property type="match status" value="1"/>
</dbReference>
<dbReference type="PANTHER" id="PTHR43381">
    <property type="entry name" value="TRANSLATION INITIATION FACTOR IF-2-RELATED"/>
    <property type="match status" value="1"/>
</dbReference>
<evidence type="ECO:0000256" key="1">
    <source>
        <dbReference type="ARBA" id="ARBA00004496"/>
    </source>
</evidence>
<dbReference type="PROSITE" id="PS01176">
    <property type="entry name" value="IF2"/>
    <property type="match status" value="1"/>
</dbReference>
<evidence type="ECO:0000313" key="15">
    <source>
        <dbReference type="EMBL" id="WRP18482.1"/>
    </source>
</evidence>
<organism evidence="15 16">
    <name type="scientific">Carboxydichorda subterranea</name>
    <dbReference type="NCBI Taxonomy" id="3109565"/>
    <lineage>
        <taxon>Bacteria</taxon>
        <taxon>Bacillati</taxon>
        <taxon>Bacillota</taxon>
        <taxon>Limnochordia</taxon>
        <taxon>Limnochordales</taxon>
        <taxon>Geochordaceae</taxon>
        <taxon>Carboxydichorda</taxon>
    </lineage>
</organism>
<dbReference type="InterPro" id="IPR000795">
    <property type="entry name" value="T_Tr_GTP-bd_dom"/>
</dbReference>
<protein>
    <recommendedName>
        <fullName evidence="3 10">Translation initiation factor IF-2</fullName>
    </recommendedName>
</protein>
<feature type="binding site" evidence="10">
    <location>
        <begin position="499"/>
        <end position="502"/>
    </location>
    <ligand>
        <name>GTP</name>
        <dbReference type="ChEBI" id="CHEBI:37565"/>
    </ligand>
</feature>
<gene>
    <name evidence="10 15" type="primary">infB</name>
    <name evidence="15" type="ORF">U7230_05620</name>
</gene>
<dbReference type="CDD" id="cd03692">
    <property type="entry name" value="mtIF2_IVc"/>
    <property type="match status" value="1"/>
</dbReference>
<dbReference type="RefSeq" id="WP_324717755.1">
    <property type="nucleotide sequence ID" value="NZ_CP141615.1"/>
</dbReference>
<dbReference type="InterPro" id="IPR009000">
    <property type="entry name" value="Transl_B-barrel_sf"/>
</dbReference>
<sequence length="900" mass="95119">MKKLRVYQLAKELNVDAKMLLAFLQGRGSAASSTLSMVELDEEEVARRQFGKGTGAGEIKGARLVGRVQRAQPAPAPAPPPATAPVAPAREAPAARPAPVAPSRATPVTAGVPAPQPAGAPATAVPRPAHEAPPPAASAPKEASAAPTVEGPSVQGGSEVSAARQAPARGEQAPSRAVPQPHAQRPQAPQAPAERPKAGRPQERSQDRPQIDRPQQAARAPSGPSQGKQVPARDKKAAAKPGGVHAPAPPRPPESGRRPGPPPSHGKPGRGRPPVTSPLPKGKGHRPGPGRGPSHAPAAPPAPRGGTVELPQRIVVRDLASRLGVSAAELIKQLMKQNVMATITQEIPFEVATAVAENLGFTVQRPKSAEERFLEAKKSEASQQAGKLEPRPPVVTIMGHVDHGKTTLLDVIRKSRVAAEEYGGITQHIGAYQVEVQGRRITFLDTPGHEAFTSMRARGAQVTDIAVLVVAADDGVMPQTVEAIHHARAAGVPIIVAINKVDKPGASPDRVKQQLAEHELVAEEWGGDTVMVPVSALRKQGIDELLEMILLVADLRELKAPVDQPAQGVVIEAQLDRGRGPVATVLVKEGTLKVGDPVIVGAVPGRVRALLDDRGRPLQEAGPSTPAVVLGLSDVPQPGDSLMVTPDEETARRIAQERLEKQRAEQLRPTARMTLETLSKMAAEGETRTLPIVLKADVQGSLEALQAALQQASTPQVQVNVIHAAVGGITEADVSLASASNAIIIGFNVRPDANARRLAERDRVDVRTYRIIYEAIDDVKAAMQGMLKPRLEERVLGHAEVRRTFKVPGVGTVAGCYVTDGRVVRNGSVRVVRDGVVAFEGKIASLKRFKEDVREVAEGFECGIGIERFNDVKEGDVLEIVEVVEVRQEQPVLSGDRTGA</sequence>
<feature type="region of interest" description="G-domain" evidence="10">
    <location>
        <begin position="393"/>
        <end position="541"/>
    </location>
</feature>
<keyword evidence="16" id="KW-1185">Reference proteome</keyword>
<feature type="compositionally biased region" description="Pro residues" evidence="13">
    <location>
        <begin position="74"/>
        <end position="83"/>
    </location>
</feature>
<dbReference type="PANTHER" id="PTHR43381:SF5">
    <property type="entry name" value="TR-TYPE G DOMAIN-CONTAINING PROTEIN"/>
    <property type="match status" value="1"/>
</dbReference>
<dbReference type="Gene3D" id="3.40.50.10050">
    <property type="entry name" value="Translation initiation factor IF- 2, domain 3"/>
    <property type="match status" value="1"/>
</dbReference>
<dbReference type="InterPro" id="IPR015760">
    <property type="entry name" value="TIF_IF2"/>
</dbReference>
<comment type="subcellular location">
    <subcellularLocation>
        <location evidence="1 10 12">Cytoplasm</location>
    </subcellularLocation>
</comment>
<dbReference type="InterPro" id="IPR006847">
    <property type="entry name" value="IF2_N"/>
</dbReference>
<dbReference type="Pfam" id="PF22042">
    <property type="entry name" value="EF-G_D2"/>
    <property type="match status" value="1"/>
</dbReference>
<dbReference type="Gene3D" id="1.10.10.2480">
    <property type="match status" value="1"/>
</dbReference>
<dbReference type="NCBIfam" id="TIGR00231">
    <property type="entry name" value="small_GTP"/>
    <property type="match status" value="1"/>
</dbReference>
<feature type="compositionally biased region" description="Low complexity" evidence="13">
    <location>
        <begin position="138"/>
        <end position="147"/>
    </location>
</feature>
<evidence type="ECO:0000256" key="4">
    <source>
        <dbReference type="ARBA" id="ARBA00022490"/>
    </source>
</evidence>
<feature type="binding site" evidence="10">
    <location>
        <begin position="399"/>
        <end position="406"/>
    </location>
    <ligand>
        <name>GTP</name>
        <dbReference type="ChEBI" id="CHEBI:37565"/>
    </ligand>
</feature>
<dbReference type="InterPro" id="IPR036925">
    <property type="entry name" value="TIF_IF2_dom3_sf"/>
</dbReference>
<evidence type="ECO:0000256" key="8">
    <source>
        <dbReference type="ARBA" id="ARBA00023134"/>
    </source>
</evidence>
<keyword evidence="6 10" id="KW-0547">Nucleotide-binding</keyword>
<evidence type="ECO:0000256" key="3">
    <source>
        <dbReference type="ARBA" id="ARBA00020675"/>
    </source>
</evidence>
<keyword evidence="5 10" id="KW-0396">Initiation factor</keyword>
<accession>A0ABZ1C0C8</accession>
<feature type="domain" description="Tr-type G" evidence="14">
    <location>
        <begin position="390"/>
        <end position="559"/>
    </location>
</feature>
<dbReference type="InterPro" id="IPR005225">
    <property type="entry name" value="Small_GTP-bd"/>
</dbReference>
<dbReference type="PROSITE" id="PS51722">
    <property type="entry name" value="G_TR_2"/>
    <property type="match status" value="1"/>
</dbReference>
<feature type="compositionally biased region" description="Low complexity" evidence="13">
    <location>
        <begin position="84"/>
        <end position="127"/>
    </location>
</feature>
<feature type="compositionally biased region" description="Low complexity" evidence="13">
    <location>
        <begin position="176"/>
        <end position="193"/>
    </location>
</feature>
<dbReference type="Pfam" id="PF00009">
    <property type="entry name" value="GTP_EFTU"/>
    <property type="match status" value="1"/>
</dbReference>
<evidence type="ECO:0000259" key="14">
    <source>
        <dbReference type="PROSITE" id="PS51722"/>
    </source>
</evidence>
<dbReference type="SUPFAM" id="SSF50447">
    <property type="entry name" value="Translation proteins"/>
    <property type="match status" value="2"/>
</dbReference>
<dbReference type="InterPro" id="IPR053905">
    <property type="entry name" value="EF-G-like_DII"/>
</dbReference>
<dbReference type="InterPro" id="IPR000178">
    <property type="entry name" value="TF_IF2_bacterial-like"/>
</dbReference>
<evidence type="ECO:0000256" key="11">
    <source>
        <dbReference type="RuleBase" id="RU000644"/>
    </source>
</evidence>
<dbReference type="InterPro" id="IPR004161">
    <property type="entry name" value="EFTu-like_2"/>
</dbReference>
<dbReference type="InterPro" id="IPR044145">
    <property type="entry name" value="IF2_II"/>
</dbReference>
<keyword evidence="8 10" id="KW-0342">GTP-binding</keyword>
<feature type="compositionally biased region" description="Basic and acidic residues" evidence="13">
    <location>
        <begin position="194"/>
        <end position="211"/>
    </location>
</feature>
<dbReference type="CDD" id="cd03702">
    <property type="entry name" value="IF2_mtIF2_II"/>
    <property type="match status" value="1"/>
</dbReference>
<evidence type="ECO:0000256" key="9">
    <source>
        <dbReference type="ARBA" id="ARBA00025162"/>
    </source>
</evidence>
<evidence type="ECO:0000256" key="13">
    <source>
        <dbReference type="SAM" id="MobiDB-lite"/>
    </source>
</evidence>
<evidence type="ECO:0000256" key="10">
    <source>
        <dbReference type="HAMAP-Rule" id="MF_00100"/>
    </source>
</evidence>
<evidence type="ECO:0000313" key="16">
    <source>
        <dbReference type="Proteomes" id="UP001332192"/>
    </source>
</evidence>
<dbReference type="InterPro" id="IPR023115">
    <property type="entry name" value="TIF_IF2_dom3"/>
</dbReference>
<dbReference type="NCBIfam" id="TIGR00487">
    <property type="entry name" value="IF-2"/>
    <property type="match status" value="1"/>
</dbReference>
<dbReference type="EMBL" id="CP141615">
    <property type="protein sequence ID" value="WRP18482.1"/>
    <property type="molecule type" value="Genomic_DNA"/>
</dbReference>
<keyword evidence="4 10" id="KW-0963">Cytoplasm</keyword>
<keyword evidence="7 10" id="KW-0648">Protein biosynthesis</keyword>
<name>A0ABZ1C0C8_9FIRM</name>
<dbReference type="Gene3D" id="2.40.30.10">
    <property type="entry name" value="Translation factors"/>
    <property type="match status" value="2"/>
</dbReference>
<dbReference type="SUPFAM" id="SSF52156">
    <property type="entry name" value="Initiation factor IF2/eIF5b, domain 3"/>
    <property type="match status" value="1"/>
</dbReference>
<feature type="binding site" evidence="10">
    <location>
        <begin position="445"/>
        <end position="449"/>
    </location>
    <ligand>
        <name>GTP</name>
        <dbReference type="ChEBI" id="CHEBI:37565"/>
    </ligand>
</feature>
<evidence type="ECO:0000256" key="7">
    <source>
        <dbReference type="ARBA" id="ARBA00022917"/>
    </source>
</evidence>
<dbReference type="Gene3D" id="3.40.50.300">
    <property type="entry name" value="P-loop containing nucleotide triphosphate hydrolases"/>
    <property type="match status" value="1"/>
</dbReference>
<dbReference type="Pfam" id="PF04760">
    <property type="entry name" value="IF2_N"/>
    <property type="match status" value="2"/>
</dbReference>
<dbReference type="CDD" id="cd01887">
    <property type="entry name" value="IF2_eIF5B"/>
    <property type="match status" value="1"/>
</dbReference>
<evidence type="ECO:0000256" key="5">
    <source>
        <dbReference type="ARBA" id="ARBA00022540"/>
    </source>
</evidence>
<comment type="similarity">
    <text evidence="2 10 11">Belongs to the TRAFAC class translation factor GTPase superfamily. Classic translation factor GTPase family. IF-2 subfamily.</text>
</comment>
<evidence type="ECO:0000256" key="2">
    <source>
        <dbReference type="ARBA" id="ARBA00007733"/>
    </source>
</evidence>
<dbReference type="InterPro" id="IPR027417">
    <property type="entry name" value="P-loop_NTPase"/>
</dbReference>
<dbReference type="Pfam" id="PF03144">
    <property type="entry name" value="GTP_EFTU_D2"/>
    <property type="match status" value="1"/>
</dbReference>